<sequence>MATPPGAKNTSLGTTENLLDETSSGTNIERHINRAMIVHKSTSTHLRLILLRKNLVQQMHSTIAMAETMPLPLDPAEFEASQNRERSLVRVARPPSPAELSDADTQLVIGPNQNLAPSRHRKSRKRSREYEGRKFEGIQGYAVGAKYNNQRPTPSRRSSTRTHNRPRPSGAERDAFENPYGRPEINNSKPQAPIPPASRPSPPLRRPQTREPSLGPSRPQQPRRSQRSETQDNTKRTPRSSSQARGWEDRNNSNKRNISDRRSGGKMHGENGSGQKRNGDAEKMC</sequence>
<evidence type="ECO:0000256" key="1">
    <source>
        <dbReference type="SAM" id="MobiDB-lite"/>
    </source>
</evidence>
<proteinExistence type="predicted"/>
<dbReference type="Proteomes" id="UP001270362">
    <property type="component" value="Unassembled WGS sequence"/>
</dbReference>
<feature type="compositionally biased region" description="Basic and acidic residues" evidence="1">
    <location>
        <begin position="226"/>
        <end position="235"/>
    </location>
</feature>
<feature type="region of interest" description="Disordered" evidence="1">
    <location>
        <begin position="1"/>
        <end position="25"/>
    </location>
</feature>
<reference evidence="2" key="2">
    <citation type="submission" date="2023-06" db="EMBL/GenBank/DDBJ databases">
        <authorList>
            <consortium name="Lawrence Berkeley National Laboratory"/>
            <person name="Haridas S."/>
            <person name="Hensen N."/>
            <person name="Bonometti L."/>
            <person name="Westerberg I."/>
            <person name="Brannstrom I.O."/>
            <person name="Guillou S."/>
            <person name="Cros-Aarteil S."/>
            <person name="Calhoun S."/>
            <person name="Kuo A."/>
            <person name="Mondo S."/>
            <person name="Pangilinan J."/>
            <person name="Riley R."/>
            <person name="Labutti K."/>
            <person name="Andreopoulos B."/>
            <person name="Lipzen A."/>
            <person name="Chen C."/>
            <person name="Yanf M."/>
            <person name="Daum C."/>
            <person name="Ng V."/>
            <person name="Clum A."/>
            <person name="Steindorff A."/>
            <person name="Ohm R."/>
            <person name="Martin F."/>
            <person name="Silar P."/>
            <person name="Natvig D."/>
            <person name="Lalanne C."/>
            <person name="Gautier V."/>
            <person name="Ament-Velasquez S.L."/>
            <person name="Kruys A."/>
            <person name="Hutchinson M.I."/>
            <person name="Powell A.J."/>
            <person name="Barry K."/>
            <person name="Miller A.N."/>
            <person name="Grigoriev I.V."/>
            <person name="Debuchy R."/>
            <person name="Gladieux P."/>
            <person name="Thoren M.H."/>
            <person name="Johannesson H."/>
        </authorList>
    </citation>
    <scope>NUCLEOTIDE SEQUENCE</scope>
    <source>
        <strain evidence="2">CBS 314.62</strain>
    </source>
</reference>
<feature type="compositionally biased region" description="Pro residues" evidence="1">
    <location>
        <begin position="192"/>
        <end position="205"/>
    </location>
</feature>
<feature type="region of interest" description="Disordered" evidence="1">
    <location>
        <begin position="84"/>
        <end position="285"/>
    </location>
</feature>
<feature type="compositionally biased region" description="Polar residues" evidence="1">
    <location>
        <begin position="8"/>
        <end position="25"/>
    </location>
</feature>
<dbReference type="AlphaFoldDB" id="A0AAE1CIJ0"/>
<name>A0AAE1CIJ0_9PEZI</name>
<keyword evidence="3" id="KW-1185">Reference proteome</keyword>
<evidence type="ECO:0000313" key="3">
    <source>
        <dbReference type="Proteomes" id="UP001270362"/>
    </source>
</evidence>
<comment type="caution">
    <text evidence="2">The sequence shown here is derived from an EMBL/GenBank/DDBJ whole genome shotgun (WGS) entry which is preliminary data.</text>
</comment>
<dbReference type="EMBL" id="JAULSO010000001">
    <property type="protein sequence ID" value="KAK3695635.1"/>
    <property type="molecule type" value="Genomic_DNA"/>
</dbReference>
<feature type="compositionally biased region" description="Basic residues" evidence="1">
    <location>
        <begin position="118"/>
        <end position="127"/>
    </location>
</feature>
<protein>
    <submittedName>
        <fullName evidence="2">Uncharacterized protein</fullName>
    </submittedName>
</protein>
<evidence type="ECO:0000313" key="2">
    <source>
        <dbReference type="EMBL" id="KAK3695635.1"/>
    </source>
</evidence>
<gene>
    <name evidence="2" type="ORF">B0T22DRAFT_438590</name>
</gene>
<organism evidence="2 3">
    <name type="scientific">Podospora appendiculata</name>
    <dbReference type="NCBI Taxonomy" id="314037"/>
    <lineage>
        <taxon>Eukaryota</taxon>
        <taxon>Fungi</taxon>
        <taxon>Dikarya</taxon>
        <taxon>Ascomycota</taxon>
        <taxon>Pezizomycotina</taxon>
        <taxon>Sordariomycetes</taxon>
        <taxon>Sordariomycetidae</taxon>
        <taxon>Sordariales</taxon>
        <taxon>Podosporaceae</taxon>
        <taxon>Podospora</taxon>
    </lineage>
</organism>
<reference evidence="2" key="1">
    <citation type="journal article" date="2023" name="Mol. Phylogenet. Evol.">
        <title>Genome-scale phylogeny and comparative genomics of the fungal order Sordariales.</title>
        <authorList>
            <person name="Hensen N."/>
            <person name="Bonometti L."/>
            <person name="Westerberg I."/>
            <person name="Brannstrom I.O."/>
            <person name="Guillou S."/>
            <person name="Cros-Aarteil S."/>
            <person name="Calhoun S."/>
            <person name="Haridas S."/>
            <person name="Kuo A."/>
            <person name="Mondo S."/>
            <person name="Pangilinan J."/>
            <person name="Riley R."/>
            <person name="LaButti K."/>
            <person name="Andreopoulos B."/>
            <person name="Lipzen A."/>
            <person name="Chen C."/>
            <person name="Yan M."/>
            <person name="Daum C."/>
            <person name="Ng V."/>
            <person name="Clum A."/>
            <person name="Steindorff A."/>
            <person name="Ohm R.A."/>
            <person name="Martin F."/>
            <person name="Silar P."/>
            <person name="Natvig D.O."/>
            <person name="Lalanne C."/>
            <person name="Gautier V."/>
            <person name="Ament-Velasquez S.L."/>
            <person name="Kruys A."/>
            <person name="Hutchinson M.I."/>
            <person name="Powell A.J."/>
            <person name="Barry K."/>
            <person name="Miller A.N."/>
            <person name="Grigoriev I.V."/>
            <person name="Debuchy R."/>
            <person name="Gladieux P."/>
            <person name="Hiltunen Thoren M."/>
            <person name="Johannesson H."/>
        </authorList>
    </citation>
    <scope>NUCLEOTIDE SEQUENCE</scope>
    <source>
        <strain evidence="2">CBS 314.62</strain>
    </source>
</reference>
<feature type="compositionally biased region" description="Basic and acidic residues" evidence="1">
    <location>
        <begin position="246"/>
        <end position="269"/>
    </location>
</feature>
<accession>A0AAE1CIJ0</accession>